<dbReference type="Pfam" id="PF17784">
    <property type="entry name" value="Sulfotransfer_4"/>
    <property type="match status" value="1"/>
</dbReference>
<dbReference type="PANTHER" id="PTHR36978">
    <property type="entry name" value="P-LOOP CONTAINING NUCLEOTIDE TRIPHOSPHATE HYDROLASE"/>
    <property type="match status" value="1"/>
</dbReference>
<gene>
    <name evidence="2" type="ORF">M3P21_01650</name>
</gene>
<proteinExistence type="predicted"/>
<feature type="region of interest" description="Disordered" evidence="1">
    <location>
        <begin position="183"/>
        <end position="206"/>
    </location>
</feature>
<dbReference type="PANTHER" id="PTHR36978:SF4">
    <property type="entry name" value="P-LOOP CONTAINING NUCLEOSIDE TRIPHOSPHATE HYDROLASE PROTEIN"/>
    <property type="match status" value="1"/>
</dbReference>
<evidence type="ECO:0000313" key="2">
    <source>
        <dbReference type="EMBL" id="MCL6282220.1"/>
    </source>
</evidence>
<accession>A0ABT0PX80</accession>
<dbReference type="InterPro" id="IPR040632">
    <property type="entry name" value="Sulfotransfer_4"/>
</dbReference>
<dbReference type="SUPFAM" id="SSF52540">
    <property type="entry name" value="P-loop containing nucleoside triphosphate hydrolases"/>
    <property type="match status" value="1"/>
</dbReference>
<evidence type="ECO:0000256" key="1">
    <source>
        <dbReference type="SAM" id="MobiDB-lite"/>
    </source>
</evidence>
<protein>
    <submittedName>
        <fullName evidence="2">Sulfotransferase family protein</fullName>
    </submittedName>
</protein>
<dbReference type="Proteomes" id="UP001203880">
    <property type="component" value="Unassembled WGS sequence"/>
</dbReference>
<name>A0ABT0PX80_9RHOB</name>
<organism evidence="2 3">
    <name type="scientific">Ruegeria spongiae</name>
    <dbReference type="NCBI Taxonomy" id="2942209"/>
    <lineage>
        <taxon>Bacteria</taxon>
        <taxon>Pseudomonadati</taxon>
        <taxon>Pseudomonadota</taxon>
        <taxon>Alphaproteobacteria</taxon>
        <taxon>Rhodobacterales</taxon>
        <taxon>Roseobacteraceae</taxon>
        <taxon>Ruegeria</taxon>
    </lineage>
</organism>
<keyword evidence="3" id="KW-1185">Reference proteome</keyword>
<comment type="caution">
    <text evidence="2">The sequence shown here is derived from an EMBL/GenBank/DDBJ whole genome shotgun (WGS) entry which is preliminary data.</text>
</comment>
<reference evidence="2" key="1">
    <citation type="submission" date="2022-05" db="EMBL/GenBank/DDBJ databases">
        <authorList>
            <person name="Park J.-S."/>
        </authorList>
    </citation>
    <scope>NUCLEOTIDE SEQUENCE</scope>
    <source>
        <strain evidence="2">2012CJ41-6</strain>
    </source>
</reference>
<sequence length="206" mass="22955">MTLSVIGAGFGRTGTESLKRALEILGHGPCYHMYEVLPHPERVALWRGIAQGDQPDWDDVFSGYRATVDWPAAFYWRALSAHFTAAKIILSVRDAKSWYKSMDSTILEILRNSEDAESIGAKLIAQQVFQGRLHDREHIIAVYERNIADVQAAFGPDRLLTYELGSGWEPLCRFLDCPVPDEPYPSGNSSEEFHGKVAATTDKPSG</sequence>
<evidence type="ECO:0000313" key="3">
    <source>
        <dbReference type="Proteomes" id="UP001203880"/>
    </source>
</evidence>
<dbReference type="EMBL" id="JAMFMB010000001">
    <property type="protein sequence ID" value="MCL6282220.1"/>
    <property type="molecule type" value="Genomic_DNA"/>
</dbReference>
<dbReference type="RefSeq" id="WP_249706253.1">
    <property type="nucleotide sequence ID" value="NZ_JAMFMB010000001.1"/>
</dbReference>
<dbReference type="InterPro" id="IPR027417">
    <property type="entry name" value="P-loop_NTPase"/>
</dbReference>
<dbReference type="Gene3D" id="3.40.50.300">
    <property type="entry name" value="P-loop containing nucleotide triphosphate hydrolases"/>
    <property type="match status" value="1"/>
</dbReference>